<evidence type="ECO:0000313" key="2">
    <source>
        <dbReference type="EMBL" id="MFG1371283.1"/>
    </source>
</evidence>
<proteinExistence type="predicted"/>
<dbReference type="Proteomes" id="UP001604002">
    <property type="component" value="Unassembled WGS sequence"/>
</dbReference>
<feature type="compositionally biased region" description="Basic and acidic residues" evidence="1">
    <location>
        <begin position="1"/>
        <end position="11"/>
    </location>
</feature>
<protein>
    <submittedName>
        <fullName evidence="2">Uncharacterized protein</fullName>
    </submittedName>
</protein>
<gene>
    <name evidence="2" type="ORF">V5F32_03825</name>
</gene>
<comment type="caution">
    <text evidence="2">The sequence shown here is derived from an EMBL/GenBank/DDBJ whole genome shotgun (WGS) entry which is preliminary data.</text>
</comment>
<dbReference type="EMBL" id="JBAFVH010000002">
    <property type="protein sequence ID" value="MFG1371283.1"/>
    <property type="molecule type" value="Genomic_DNA"/>
</dbReference>
<evidence type="ECO:0000313" key="3">
    <source>
        <dbReference type="Proteomes" id="UP001604002"/>
    </source>
</evidence>
<feature type="compositionally biased region" description="Basic residues" evidence="1">
    <location>
        <begin position="115"/>
        <end position="125"/>
    </location>
</feature>
<keyword evidence="3" id="KW-1185">Reference proteome</keyword>
<dbReference type="RefSeq" id="WP_393991291.1">
    <property type="nucleotide sequence ID" value="NZ_JBAFVH010000002.1"/>
</dbReference>
<name>A0ABW6ZUA2_9HYPH</name>
<reference evidence="2 3" key="1">
    <citation type="submission" date="2024-02" db="EMBL/GenBank/DDBJ databases">
        <title>Expansion and revision of Xanthobacter and proposal of Roseixanthobacter gen. nov.</title>
        <authorList>
            <person name="Soltysiak M.P.M."/>
            <person name="Jalihal A."/>
            <person name="Ory A."/>
            <person name="Chrisophersen C."/>
            <person name="Lee A.D."/>
            <person name="Boulton J."/>
            <person name="Springer M."/>
        </authorList>
    </citation>
    <scope>NUCLEOTIDE SEQUENCE [LARGE SCALE GENOMIC DNA]</scope>
    <source>
        <strain evidence="2 3">23A</strain>
    </source>
</reference>
<sequence length="131" mass="14136">MSKQKLGEPARKPSRRKTVSEPRFEIEYETQSHGEGLWAKLRAGAEPIISAAQNALGTVYLVAARSVLDRVETFEDKRAEQTALRRQAGVAQPRPAPASGLIEGPPADKPAKKPASARRPARRKTSPGTGA</sequence>
<feature type="region of interest" description="Disordered" evidence="1">
    <location>
        <begin position="82"/>
        <end position="131"/>
    </location>
</feature>
<organism evidence="2 3">
    <name type="scientific">Xanthobacter oligotrophicus</name>
    <dbReference type="NCBI Taxonomy" id="2607286"/>
    <lineage>
        <taxon>Bacteria</taxon>
        <taxon>Pseudomonadati</taxon>
        <taxon>Pseudomonadota</taxon>
        <taxon>Alphaproteobacteria</taxon>
        <taxon>Hyphomicrobiales</taxon>
        <taxon>Xanthobacteraceae</taxon>
        <taxon>Xanthobacter</taxon>
    </lineage>
</organism>
<feature type="region of interest" description="Disordered" evidence="1">
    <location>
        <begin position="1"/>
        <end position="24"/>
    </location>
</feature>
<evidence type="ECO:0000256" key="1">
    <source>
        <dbReference type="SAM" id="MobiDB-lite"/>
    </source>
</evidence>
<accession>A0ABW6ZUA2</accession>